<keyword evidence="9" id="KW-1185">Reference proteome</keyword>
<feature type="active site" description="Proton acceptor" evidence="4">
    <location>
        <position position="13"/>
    </location>
</feature>
<evidence type="ECO:0000256" key="6">
    <source>
        <dbReference type="RuleBase" id="RU361187"/>
    </source>
</evidence>
<sequence>MSTQPVIAGFHPDPSLCRVGQDYWLATSSFEYVPGVPVFHSRDLVHWEQVGNALERPAQLSTAGLVSNRGVYAPTLRHHDGRFWLITTDVSAGDGLGHLIVTTSDPRTGWSDPVRTPDALGIDPDLTWDEDGRCYLTWAGFAEGSSQILQVELDPLTGRALTEPRGLWSGTGLASPEAPHLYRVGDWWYLLIAEGGTERGHCASVARSRQVTGPFEGAPTNPVLTHRSTGWPVQSTGHADLVELADGTWAAVHLGVRTAGWTPQFHVNGRETFLTGIDWVDGWPVFVEDRFEVEPQDHSFVDTFGADAPLHPRWVCPGAHPGTFTSHDEDGTLRLHAAPAPEPEPRVLAVRAQDPRWHVQARVDVAHGTARLLVRLDARHWYAVEADSDGVRVRVQVGPFAQVVHEVPGVGSTVVLHARCTDPAVGPQGFADAPDDVELGFDGPDGYVRLAALDGRYLSTEVAGGFTGRVVGVQAVTGTVALHEMRYSTVR</sequence>
<keyword evidence="3 6" id="KW-0326">Glycosidase</keyword>
<dbReference type="EMBL" id="BKAL01000008">
    <property type="protein sequence ID" value="GEP69647.1"/>
    <property type="molecule type" value="Genomic_DNA"/>
</dbReference>
<evidence type="ECO:0000256" key="2">
    <source>
        <dbReference type="ARBA" id="ARBA00022801"/>
    </source>
</evidence>
<comment type="caution">
    <text evidence="8">The sequence shown here is derived from an EMBL/GenBank/DDBJ whole genome shotgun (WGS) entry which is preliminary data.</text>
</comment>
<dbReference type="GO" id="GO:0005975">
    <property type="term" value="P:carbohydrate metabolic process"/>
    <property type="evidence" value="ECO:0007669"/>
    <property type="project" value="InterPro"/>
</dbReference>
<dbReference type="Gene3D" id="2.60.120.200">
    <property type="match status" value="1"/>
</dbReference>
<dbReference type="PANTHER" id="PTHR42812">
    <property type="entry name" value="BETA-XYLOSIDASE"/>
    <property type="match status" value="1"/>
</dbReference>
<dbReference type="InterPro" id="IPR006710">
    <property type="entry name" value="Glyco_hydro_43"/>
</dbReference>
<organism evidence="8 9">
    <name type="scientific">Cellulomonas soli</name>
    <dbReference type="NCBI Taxonomy" id="931535"/>
    <lineage>
        <taxon>Bacteria</taxon>
        <taxon>Bacillati</taxon>
        <taxon>Actinomycetota</taxon>
        <taxon>Actinomycetes</taxon>
        <taxon>Micrococcales</taxon>
        <taxon>Cellulomonadaceae</taxon>
        <taxon>Cellulomonas</taxon>
    </lineage>
</organism>
<evidence type="ECO:0000313" key="8">
    <source>
        <dbReference type="EMBL" id="GEP69647.1"/>
    </source>
</evidence>
<reference evidence="8 9" key="1">
    <citation type="submission" date="2019-07" db="EMBL/GenBank/DDBJ databases">
        <title>Whole genome shotgun sequence of Cellulomonas soli NBRC 109434.</title>
        <authorList>
            <person name="Hosoyama A."/>
            <person name="Uohara A."/>
            <person name="Ohji S."/>
            <person name="Ichikawa N."/>
        </authorList>
    </citation>
    <scope>NUCLEOTIDE SEQUENCE [LARGE SCALE GENOMIC DNA]</scope>
    <source>
        <strain evidence="8 9">NBRC 109434</strain>
    </source>
</reference>
<evidence type="ECO:0000313" key="9">
    <source>
        <dbReference type="Proteomes" id="UP000321798"/>
    </source>
</evidence>
<evidence type="ECO:0000259" key="7">
    <source>
        <dbReference type="Pfam" id="PF17851"/>
    </source>
</evidence>
<accession>A0A512PEK7</accession>
<dbReference type="CDD" id="cd18617">
    <property type="entry name" value="GH43_XynB-like"/>
    <property type="match status" value="1"/>
</dbReference>
<dbReference type="OrthoDB" id="9801455at2"/>
<dbReference type="InterPro" id="IPR013320">
    <property type="entry name" value="ConA-like_dom_sf"/>
</dbReference>
<dbReference type="InterPro" id="IPR051795">
    <property type="entry name" value="Glycosyl_Hydrlase_43"/>
</dbReference>
<proteinExistence type="inferred from homology"/>
<dbReference type="InterPro" id="IPR041542">
    <property type="entry name" value="GH43_C2"/>
</dbReference>
<dbReference type="Gene3D" id="2.115.10.20">
    <property type="entry name" value="Glycosyl hydrolase domain, family 43"/>
    <property type="match status" value="1"/>
</dbReference>
<evidence type="ECO:0000256" key="3">
    <source>
        <dbReference type="ARBA" id="ARBA00023295"/>
    </source>
</evidence>
<dbReference type="AlphaFoldDB" id="A0A512PEK7"/>
<protein>
    <submittedName>
        <fullName evidence="8">Glycoside hydrolase 43 family protein</fullName>
    </submittedName>
</protein>
<dbReference type="SUPFAM" id="SSF49899">
    <property type="entry name" value="Concanavalin A-like lectins/glucanases"/>
    <property type="match status" value="1"/>
</dbReference>
<evidence type="ECO:0000256" key="4">
    <source>
        <dbReference type="PIRSR" id="PIRSR606710-1"/>
    </source>
</evidence>
<feature type="active site" description="Proton donor" evidence="4">
    <location>
        <position position="177"/>
    </location>
</feature>
<gene>
    <name evidence="8" type="ORF">CSO01_23620</name>
</gene>
<dbReference type="GO" id="GO:0004553">
    <property type="term" value="F:hydrolase activity, hydrolyzing O-glycosyl compounds"/>
    <property type="evidence" value="ECO:0007669"/>
    <property type="project" value="InterPro"/>
</dbReference>
<dbReference type="PANTHER" id="PTHR42812:SF12">
    <property type="entry name" value="BETA-XYLOSIDASE-RELATED"/>
    <property type="match status" value="1"/>
</dbReference>
<dbReference type="Pfam" id="PF17851">
    <property type="entry name" value="GH43_C2"/>
    <property type="match status" value="1"/>
</dbReference>
<dbReference type="Proteomes" id="UP000321798">
    <property type="component" value="Unassembled WGS sequence"/>
</dbReference>
<evidence type="ECO:0000256" key="1">
    <source>
        <dbReference type="ARBA" id="ARBA00009865"/>
    </source>
</evidence>
<dbReference type="RefSeq" id="WP_146953417.1">
    <property type="nucleotide sequence ID" value="NZ_BAABBJ010000001.1"/>
</dbReference>
<name>A0A512PEK7_9CELL</name>
<dbReference type="SUPFAM" id="SSF75005">
    <property type="entry name" value="Arabinanase/levansucrase/invertase"/>
    <property type="match status" value="1"/>
</dbReference>
<feature type="site" description="Important for catalytic activity, responsible for pKa modulation of the active site Glu and correct orientation of both the proton donor and substrate" evidence="5">
    <location>
        <position position="123"/>
    </location>
</feature>
<dbReference type="Pfam" id="PF04616">
    <property type="entry name" value="Glyco_hydro_43"/>
    <property type="match status" value="1"/>
</dbReference>
<dbReference type="InterPro" id="IPR023296">
    <property type="entry name" value="Glyco_hydro_beta-prop_sf"/>
</dbReference>
<comment type="similarity">
    <text evidence="1 6">Belongs to the glycosyl hydrolase 43 family.</text>
</comment>
<evidence type="ECO:0000256" key="5">
    <source>
        <dbReference type="PIRSR" id="PIRSR606710-2"/>
    </source>
</evidence>
<feature type="domain" description="Beta-xylosidase C-terminal Concanavalin A-like" evidence="7">
    <location>
        <begin position="302"/>
        <end position="477"/>
    </location>
</feature>
<keyword evidence="2 6" id="KW-0378">Hydrolase</keyword>